<dbReference type="GO" id="GO:0004605">
    <property type="term" value="F:phosphatidate cytidylyltransferase activity"/>
    <property type="evidence" value="ECO:0007669"/>
    <property type="project" value="UniProtKB-EC"/>
</dbReference>
<evidence type="ECO:0000256" key="6">
    <source>
        <dbReference type="ARBA" id="ARBA00012487"/>
    </source>
</evidence>
<evidence type="ECO:0000313" key="21">
    <source>
        <dbReference type="Proteomes" id="UP001150266"/>
    </source>
</evidence>
<evidence type="ECO:0000256" key="8">
    <source>
        <dbReference type="ARBA" id="ARBA00022516"/>
    </source>
</evidence>
<keyword evidence="11" id="KW-0999">Mitochondrion inner membrane</keyword>
<dbReference type="PANTHER" id="PTHR13619">
    <property type="entry name" value="PHOSPHATIDATE CYTIDYLYLTRANSFERASE, MITOCHONDRIAL"/>
    <property type="match status" value="1"/>
</dbReference>
<comment type="caution">
    <text evidence="20">The sequence shown here is derived from an EMBL/GenBank/DDBJ whole genome shotgun (WGS) entry which is preliminary data.</text>
</comment>
<dbReference type="GO" id="GO:0016024">
    <property type="term" value="P:CDP-diacylglycerol biosynthetic process"/>
    <property type="evidence" value="ECO:0007669"/>
    <property type="project" value="TreeGrafter"/>
</dbReference>
<evidence type="ECO:0000256" key="19">
    <source>
        <dbReference type="SAM" id="MobiDB-lite"/>
    </source>
</evidence>
<reference evidence="20" key="1">
    <citation type="submission" date="2022-08" db="EMBL/GenBank/DDBJ databases">
        <title>A Global Phylogenomic Analysis of the Shiitake Genus Lentinula.</title>
        <authorList>
            <consortium name="DOE Joint Genome Institute"/>
            <person name="Sierra-Patev S."/>
            <person name="Min B."/>
            <person name="Naranjo-Ortiz M."/>
            <person name="Looney B."/>
            <person name="Konkel Z."/>
            <person name="Slot J.C."/>
            <person name="Sakamoto Y."/>
            <person name="Steenwyk J.L."/>
            <person name="Rokas A."/>
            <person name="Carro J."/>
            <person name="Camarero S."/>
            <person name="Ferreira P."/>
            <person name="Molpeceres G."/>
            <person name="Ruiz-Duenas F.J."/>
            <person name="Serrano A."/>
            <person name="Henrissat B."/>
            <person name="Drula E."/>
            <person name="Hughes K.W."/>
            <person name="Mata J.L."/>
            <person name="Ishikawa N.K."/>
            <person name="Vargas-Isla R."/>
            <person name="Ushijima S."/>
            <person name="Smith C.A."/>
            <person name="Ahrendt S."/>
            <person name="Andreopoulos W."/>
            <person name="He G."/>
            <person name="Labutti K."/>
            <person name="Lipzen A."/>
            <person name="Ng V."/>
            <person name="Riley R."/>
            <person name="Sandor L."/>
            <person name="Barry K."/>
            <person name="Martinez A.T."/>
            <person name="Xiao Y."/>
            <person name="Gibbons J.G."/>
            <person name="Terashima K."/>
            <person name="Grigoriev I.V."/>
            <person name="Hibbett D.S."/>
        </authorList>
    </citation>
    <scope>NUCLEOTIDE SEQUENCE</scope>
    <source>
        <strain evidence="20">JLM2183</strain>
    </source>
</reference>
<keyword evidence="13" id="KW-0443">Lipid metabolism</keyword>
<dbReference type="PIRSF" id="PIRSF028840">
    <property type="entry name" value="Mmp37"/>
    <property type="match status" value="1"/>
</dbReference>
<organism evidence="20 21">
    <name type="scientific">Lentinula aciculospora</name>
    <dbReference type="NCBI Taxonomy" id="153920"/>
    <lineage>
        <taxon>Eukaryota</taxon>
        <taxon>Fungi</taxon>
        <taxon>Dikarya</taxon>
        <taxon>Basidiomycota</taxon>
        <taxon>Agaricomycotina</taxon>
        <taxon>Agaricomycetes</taxon>
        <taxon>Agaricomycetidae</taxon>
        <taxon>Agaricales</taxon>
        <taxon>Marasmiineae</taxon>
        <taxon>Omphalotaceae</taxon>
        <taxon>Lentinula</taxon>
    </lineage>
</organism>
<evidence type="ECO:0000256" key="4">
    <source>
        <dbReference type="ARBA" id="ARBA00005189"/>
    </source>
</evidence>
<evidence type="ECO:0000256" key="16">
    <source>
        <dbReference type="ARBA" id="ARBA00023209"/>
    </source>
</evidence>
<evidence type="ECO:0000256" key="11">
    <source>
        <dbReference type="ARBA" id="ARBA00022792"/>
    </source>
</evidence>
<protein>
    <recommendedName>
        <fullName evidence="7">Phosphatidate cytidylyltransferase, mitochondrial</fullName>
        <ecNumber evidence="6">2.7.7.41</ecNumber>
    </recommendedName>
    <alternativeName>
        <fullName evidence="18">CDP-diacylglycerol synthase</fullName>
    </alternativeName>
</protein>
<evidence type="ECO:0000313" key="20">
    <source>
        <dbReference type="EMBL" id="KAJ4482071.1"/>
    </source>
</evidence>
<evidence type="ECO:0000256" key="13">
    <source>
        <dbReference type="ARBA" id="ARBA00023098"/>
    </source>
</evidence>
<feature type="region of interest" description="Disordered" evidence="19">
    <location>
        <begin position="28"/>
        <end position="83"/>
    </location>
</feature>
<keyword evidence="12" id="KW-0460">Magnesium</keyword>
<keyword evidence="16" id="KW-0594">Phospholipid biosynthesis</keyword>
<keyword evidence="9" id="KW-0808">Transferase</keyword>
<evidence type="ECO:0000256" key="2">
    <source>
        <dbReference type="ARBA" id="ARBA00004443"/>
    </source>
</evidence>
<dbReference type="Proteomes" id="UP001150266">
    <property type="component" value="Unassembled WGS sequence"/>
</dbReference>
<comment type="pathway">
    <text evidence="3">Phospholipid metabolism; CDP-diacylglycerol biosynthesis; CDP-diacylglycerol from sn-glycerol 3-phosphate: step 3/3.</text>
</comment>
<gene>
    <name evidence="20" type="ORF">J3R30DRAFT_3456207</name>
</gene>
<dbReference type="GO" id="GO:0005743">
    <property type="term" value="C:mitochondrial inner membrane"/>
    <property type="evidence" value="ECO:0007669"/>
    <property type="project" value="UniProtKB-SubCell"/>
</dbReference>
<dbReference type="EC" id="2.7.7.41" evidence="6"/>
<dbReference type="GO" id="GO:0032049">
    <property type="term" value="P:cardiolipin biosynthetic process"/>
    <property type="evidence" value="ECO:0007669"/>
    <property type="project" value="InterPro"/>
</dbReference>
<keyword evidence="10" id="KW-0548">Nucleotidyltransferase</keyword>
<evidence type="ECO:0000256" key="3">
    <source>
        <dbReference type="ARBA" id="ARBA00005119"/>
    </source>
</evidence>
<evidence type="ECO:0000256" key="10">
    <source>
        <dbReference type="ARBA" id="ARBA00022695"/>
    </source>
</evidence>
<evidence type="ECO:0000256" key="1">
    <source>
        <dbReference type="ARBA" id="ARBA00001946"/>
    </source>
</evidence>
<keyword evidence="17" id="KW-1208">Phospholipid metabolism</keyword>
<dbReference type="EMBL" id="JAOTPV010000005">
    <property type="protein sequence ID" value="KAJ4482071.1"/>
    <property type="molecule type" value="Genomic_DNA"/>
</dbReference>
<evidence type="ECO:0000256" key="12">
    <source>
        <dbReference type="ARBA" id="ARBA00022842"/>
    </source>
</evidence>
<keyword evidence="15" id="KW-0472">Membrane</keyword>
<evidence type="ECO:0000256" key="18">
    <source>
        <dbReference type="ARBA" id="ARBA00029893"/>
    </source>
</evidence>
<name>A0A9W9AGC6_9AGAR</name>
<proteinExistence type="inferred from homology"/>
<comment type="pathway">
    <text evidence="4">Lipid metabolism.</text>
</comment>
<keyword evidence="14" id="KW-0496">Mitochondrion</keyword>
<comment type="cofactor">
    <cofactor evidence="1">
        <name>Mg(2+)</name>
        <dbReference type="ChEBI" id="CHEBI:18420"/>
    </cofactor>
</comment>
<comment type="similarity">
    <text evidence="5">Belongs to the TAM41 family.</text>
</comment>
<evidence type="ECO:0000256" key="9">
    <source>
        <dbReference type="ARBA" id="ARBA00022679"/>
    </source>
</evidence>
<evidence type="ECO:0000256" key="14">
    <source>
        <dbReference type="ARBA" id="ARBA00023128"/>
    </source>
</evidence>
<dbReference type="Pfam" id="PF09139">
    <property type="entry name" value="Tam41_Mmp37"/>
    <property type="match status" value="1"/>
</dbReference>
<evidence type="ECO:0000256" key="17">
    <source>
        <dbReference type="ARBA" id="ARBA00023264"/>
    </source>
</evidence>
<dbReference type="OrthoDB" id="341477at2759"/>
<dbReference type="AlphaFoldDB" id="A0A9W9AGC6"/>
<keyword evidence="8" id="KW-0444">Lipid biosynthesis</keyword>
<keyword evidence="21" id="KW-1185">Reference proteome</keyword>
<comment type="subcellular location">
    <subcellularLocation>
        <location evidence="2">Mitochondrion inner membrane</location>
        <topology evidence="2">Peripheral membrane protein</topology>
        <orientation evidence="2">Matrix side</orientation>
    </subcellularLocation>
</comment>
<evidence type="ECO:0000256" key="7">
    <source>
        <dbReference type="ARBA" id="ARBA00018337"/>
    </source>
</evidence>
<evidence type="ECO:0000256" key="15">
    <source>
        <dbReference type="ARBA" id="ARBA00023136"/>
    </source>
</evidence>
<evidence type="ECO:0000256" key="5">
    <source>
        <dbReference type="ARBA" id="ARBA00005458"/>
    </source>
</evidence>
<dbReference type="InterPro" id="IPR015222">
    <property type="entry name" value="Tam41"/>
</dbReference>
<sequence length="436" mass="48604">MLSAARNSRKLSVNSHLIIRYLSTEISSSSSSSSDLQNLPPPKHPDSSPKPRSRSSLYPRPRPAHPSHYPPLQDLPPTFGRNQLLPVSNSTRALLESIVTQFDAPIRYAFAYGSGVFEQDGYGASASTSSTGNTTVNKPIGPNAPMLDFMFAVTHPAHFHSINMHQHPSHYTLHSRIFGADYVSAVQAIAPGVWFNTLVPMNGVTIKYGVTTIDNLCSDLLNWNTLYLAGRMHKPLRIIKDDARVRLTQQVNLTSAVRAALLTLPETFSETELFERIASISYNGDPRMVLPAENRGKVGNIVRKQGPQFKELYHRLVVGLPGVYWPANLQHIQQDVSPQARSLHLRKLPVNLIFHLKRTYGVQSKEEENQYWVRLASDQKLPEMLNREIRTIVRQPATIQTLKGIVSAGLGKSLQYSTAKISKWWRGSAATKSESS</sequence>
<dbReference type="PANTHER" id="PTHR13619:SF0">
    <property type="entry name" value="PHOSPHATIDATE CYTIDYLYLTRANSFERASE, MITOCHONDRIAL"/>
    <property type="match status" value="1"/>
</dbReference>
<accession>A0A9W9AGC6</accession>